<dbReference type="OrthoDB" id="9801052at2"/>
<reference evidence="6 7" key="1">
    <citation type="submission" date="2018-01" db="EMBL/GenBank/DDBJ databases">
        <title>Genomic Encyclopedia of Type Strains, Phase I: the one thousand microbial genomes (KMG-I) project.</title>
        <authorList>
            <person name="Goeker M."/>
        </authorList>
    </citation>
    <scope>NUCLEOTIDE SEQUENCE [LARGE SCALE GENOMIC DNA]</scope>
    <source>
        <strain evidence="6 7">DSM 17960</strain>
    </source>
</reference>
<dbReference type="Gene3D" id="3.90.1150.10">
    <property type="entry name" value="Aspartate Aminotransferase, domain 1"/>
    <property type="match status" value="1"/>
</dbReference>
<accession>A0A2S4N6W9</accession>
<dbReference type="EMBL" id="PQNY01000014">
    <property type="protein sequence ID" value="POS01093.1"/>
    <property type="molecule type" value="Genomic_DNA"/>
</dbReference>
<dbReference type="FunFam" id="3.40.640.10:FF:000004">
    <property type="entry name" value="Acetylornithine aminotransferase"/>
    <property type="match status" value="1"/>
</dbReference>
<dbReference type="InterPro" id="IPR015421">
    <property type="entry name" value="PyrdxlP-dep_Trfase_major"/>
</dbReference>
<name>A0A2S4N6W9_9FLAO</name>
<protein>
    <submittedName>
        <fullName evidence="6">Acetylornithine/succinyldiaminopimelate/putresci ne aminotransferase</fullName>
    </submittedName>
</protein>
<evidence type="ECO:0000313" key="7">
    <source>
        <dbReference type="Proteomes" id="UP000237056"/>
    </source>
</evidence>
<evidence type="ECO:0000256" key="2">
    <source>
        <dbReference type="ARBA" id="ARBA00022576"/>
    </source>
</evidence>
<dbReference type="PANTHER" id="PTHR11986:SF79">
    <property type="entry name" value="ACETYLORNITHINE AMINOTRANSFERASE, MITOCHONDRIAL"/>
    <property type="match status" value="1"/>
</dbReference>
<dbReference type="GO" id="GO:0008483">
    <property type="term" value="F:transaminase activity"/>
    <property type="evidence" value="ECO:0007669"/>
    <property type="project" value="UniProtKB-KW"/>
</dbReference>
<dbReference type="InterPro" id="IPR005814">
    <property type="entry name" value="Aminotrans_3"/>
</dbReference>
<dbReference type="CDD" id="cd00610">
    <property type="entry name" value="OAT_like"/>
    <property type="match status" value="1"/>
</dbReference>
<proteinExistence type="inferred from homology"/>
<dbReference type="InterPro" id="IPR015424">
    <property type="entry name" value="PyrdxlP-dep_Trfase"/>
</dbReference>
<dbReference type="SUPFAM" id="SSF53383">
    <property type="entry name" value="PLP-dependent transferases"/>
    <property type="match status" value="1"/>
</dbReference>
<evidence type="ECO:0000256" key="4">
    <source>
        <dbReference type="ARBA" id="ARBA00022898"/>
    </source>
</evidence>
<keyword evidence="7" id="KW-1185">Reference proteome</keyword>
<evidence type="ECO:0000256" key="5">
    <source>
        <dbReference type="RuleBase" id="RU003560"/>
    </source>
</evidence>
<dbReference type="Pfam" id="PF00202">
    <property type="entry name" value="Aminotran_3"/>
    <property type="match status" value="1"/>
</dbReference>
<comment type="cofactor">
    <cofactor evidence="1">
        <name>pyridoxal 5'-phosphate</name>
        <dbReference type="ChEBI" id="CHEBI:597326"/>
    </cofactor>
</comment>
<evidence type="ECO:0000256" key="3">
    <source>
        <dbReference type="ARBA" id="ARBA00022679"/>
    </source>
</evidence>
<dbReference type="Proteomes" id="UP000237056">
    <property type="component" value="Unassembled WGS sequence"/>
</dbReference>
<keyword evidence="3 6" id="KW-0808">Transferase</keyword>
<evidence type="ECO:0000256" key="1">
    <source>
        <dbReference type="ARBA" id="ARBA00001933"/>
    </source>
</evidence>
<comment type="similarity">
    <text evidence="5">Belongs to the class-III pyridoxal-phosphate-dependent aminotransferase family.</text>
</comment>
<dbReference type="RefSeq" id="WP_103726725.1">
    <property type="nucleotide sequence ID" value="NZ_PQNY01000014.1"/>
</dbReference>
<dbReference type="Gene3D" id="3.40.640.10">
    <property type="entry name" value="Type I PLP-dependent aspartate aminotransferase-like (Major domain)"/>
    <property type="match status" value="1"/>
</dbReference>
<dbReference type="InterPro" id="IPR050103">
    <property type="entry name" value="Class-III_PLP-dep_AT"/>
</dbReference>
<dbReference type="GO" id="GO:0042802">
    <property type="term" value="F:identical protein binding"/>
    <property type="evidence" value="ECO:0007669"/>
    <property type="project" value="TreeGrafter"/>
</dbReference>
<gene>
    <name evidence="6" type="ORF">Q361_11439</name>
</gene>
<dbReference type="GO" id="GO:0030170">
    <property type="term" value="F:pyridoxal phosphate binding"/>
    <property type="evidence" value="ECO:0007669"/>
    <property type="project" value="InterPro"/>
</dbReference>
<keyword evidence="2 6" id="KW-0032">Aminotransferase</keyword>
<comment type="caution">
    <text evidence="6">The sequence shown here is derived from an EMBL/GenBank/DDBJ whole genome shotgun (WGS) entry which is preliminary data.</text>
</comment>
<dbReference type="InterPro" id="IPR049704">
    <property type="entry name" value="Aminotrans_3_PPA_site"/>
</dbReference>
<dbReference type="InterPro" id="IPR015422">
    <property type="entry name" value="PyrdxlP-dep_Trfase_small"/>
</dbReference>
<dbReference type="AlphaFoldDB" id="A0A2S4N6W9"/>
<dbReference type="PROSITE" id="PS00600">
    <property type="entry name" value="AA_TRANSFER_CLASS_3"/>
    <property type="match status" value="1"/>
</dbReference>
<dbReference type="PIRSF" id="PIRSF000521">
    <property type="entry name" value="Transaminase_4ab_Lys_Orn"/>
    <property type="match status" value="1"/>
</dbReference>
<evidence type="ECO:0000313" key="6">
    <source>
        <dbReference type="EMBL" id="POS01093.1"/>
    </source>
</evidence>
<sequence length="396" mass="44104">MFQDFLKYQAQTSPYPLGLEVSYAKGSYIYDTQNNKYLDFVAGVSACSLGHQHPRVNQAIIDQLNTYSHVMVYGEYAQHPAVAYCKLLVENLHESLNKVYLVNSGTEATEGALKLARRVTGRSQLISCNNAYHGNTMGSMSVMGFEERKQIFRPLIPDVDFITFNNEADLEKITTKTAGIILESIQGGAGFIEPQNDFLVKVKKRCEEVGALLIIDEIQPGFGRTGTLFGYENYNVVPDIVIIGKGMAGGMPVGGFIANEKYMDLLSHNPKLGHITTFGGHPVIAAACLATLQEIIEKDYAKQSLEKEKLFRSLLVHPLIKEIRGRGLMLAAMTESDTITNEVILRCHKKGLVLFWLLFEGKAIRITPPLTISNEEIKEGCQIMLETLNEVQQEYK</sequence>
<keyword evidence="4 5" id="KW-0663">Pyridoxal phosphate</keyword>
<dbReference type="PANTHER" id="PTHR11986">
    <property type="entry name" value="AMINOTRANSFERASE CLASS III"/>
    <property type="match status" value="1"/>
</dbReference>
<organism evidence="6 7">
    <name type="scientific">Flavobacterium croceum DSM 17960</name>
    <dbReference type="NCBI Taxonomy" id="1121886"/>
    <lineage>
        <taxon>Bacteria</taxon>
        <taxon>Pseudomonadati</taxon>
        <taxon>Bacteroidota</taxon>
        <taxon>Flavobacteriia</taxon>
        <taxon>Flavobacteriales</taxon>
        <taxon>Flavobacteriaceae</taxon>
        <taxon>Flavobacterium</taxon>
    </lineage>
</organism>